<keyword evidence="3" id="KW-1185">Reference proteome</keyword>
<feature type="region of interest" description="Disordered" evidence="1">
    <location>
        <begin position="1"/>
        <end position="26"/>
    </location>
</feature>
<organism evidence="2 3">
    <name type="scientific">Testicularia cyperi</name>
    <dbReference type="NCBI Taxonomy" id="1882483"/>
    <lineage>
        <taxon>Eukaryota</taxon>
        <taxon>Fungi</taxon>
        <taxon>Dikarya</taxon>
        <taxon>Basidiomycota</taxon>
        <taxon>Ustilaginomycotina</taxon>
        <taxon>Ustilaginomycetes</taxon>
        <taxon>Ustilaginales</taxon>
        <taxon>Anthracoideaceae</taxon>
        <taxon>Testicularia</taxon>
    </lineage>
</organism>
<evidence type="ECO:0000313" key="3">
    <source>
        <dbReference type="Proteomes" id="UP000246740"/>
    </source>
</evidence>
<dbReference type="EMBL" id="KZ819196">
    <property type="protein sequence ID" value="PWY99231.1"/>
    <property type="molecule type" value="Genomic_DNA"/>
</dbReference>
<evidence type="ECO:0000256" key="1">
    <source>
        <dbReference type="SAM" id="MobiDB-lite"/>
    </source>
</evidence>
<gene>
    <name evidence="2" type="ORF">BCV70DRAFT_126645</name>
</gene>
<feature type="compositionally biased region" description="Polar residues" evidence="1">
    <location>
        <begin position="17"/>
        <end position="26"/>
    </location>
</feature>
<sequence>MRQGVISNHPRKKHSMKQTTFTNSLTPLPSNCSCLSVPTLPDTCTCTLRTSPRPTRACSHSSNSTA</sequence>
<reference evidence="2 3" key="1">
    <citation type="journal article" date="2018" name="Mol. Biol. Evol.">
        <title>Broad Genomic Sampling Reveals a Smut Pathogenic Ancestry of the Fungal Clade Ustilaginomycotina.</title>
        <authorList>
            <person name="Kijpornyongpan T."/>
            <person name="Mondo S.J."/>
            <person name="Barry K."/>
            <person name="Sandor L."/>
            <person name="Lee J."/>
            <person name="Lipzen A."/>
            <person name="Pangilinan J."/>
            <person name="LaButti K."/>
            <person name="Hainaut M."/>
            <person name="Henrissat B."/>
            <person name="Grigoriev I.V."/>
            <person name="Spatafora J.W."/>
            <person name="Aime M.C."/>
        </authorList>
    </citation>
    <scope>NUCLEOTIDE SEQUENCE [LARGE SCALE GENOMIC DNA]</scope>
    <source>
        <strain evidence="2 3">MCA 3645</strain>
    </source>
</reference>
<dbReference type="AlphaFoldDB" id="A0A317XMD3"/>
<protein>
    <submittedName>
        <fullName evidence="2">Uncharacterized protein</fullName>
    </submittedName>
</protein>
<evidence type="ECO:0000313" key="2">
    <source>
        <dbReference type="EMBL" id="PWY99231.1"/>
    </source>
</evidence>
<dbReference type="InParanoid" id="A0A317XMD3"/>
<name>A0A317XMD3_9BASI</name>
<dbReference type="Proteomes" id="UP000246740">
    <property type="component" value="Unassembled WGS sequence"/>
</dbReference>
<accession>A0A317XMD3</accession>
<proteinExistence type="predicted"/>